<dbReference type="PANTHER" id="PTHR31115">
    <property type="entry name" value="OS05G0107300 PROTEIN"/>
    <property type="match status" value="1"/>
</dbReference>
<reference evidence="1" key="1">
    <citation type="journal article" date="2019" name="Toxins">
        <title>Detection of Abrin-Like and Prepropulchellin-Like Toxin Genes and Transcripts Using Whole Genome Sequencing and Full-Length Transcript Sequencing of Abrus precatorius.</title>
        <authorList>
            <person name="Hovde B.T."/>
            <person name="Daligault H.E."/>
            <person name="Hanschen E.R."/>
            <person name="Kunde Y.A."/>
            <person name="Johnson M.B."/>
            <person name="Starkenburg S.R."/>
            <person name="Johnson S.L."/>
        </authorList>
    </citation>
    <scope>NUCLEOTIDE SEQUENCE [LARGE SCALE GENOMIC DNA]</scope>
</reference>
<protein>
    <submittedName>
        <fullName evidence="2">Uncharacterized protein LOC113851963</fullName>
    </submittedName>
</protein>
<organism evidence="1 2">
    <name type="scientific">Abrus precatorius</name>
    <name type="common">Indian licorice</name>
    <name type="synonym">Glycine abrus</name>
    <dbReference type="NCBI Taxonomy" id="3816"/>
    <lineage>
        <taxon>Eukaryota</taxon>
        <taxon>Viridiplantae</taxon>
        <taxon>Streptophyta</taxon>
        <taxon>Embryophyta</taxon>
        <taxon>Tracheophyta</taxon>
        <taxon>Spermatophyta</taxon>
        <taxon>Magnoliopsida</taxon>
        <taxon>eudicotyledons</taxon>
        <taxon>Gunneridae</taxon>
        <taxon>Pentapetalae</taxon>
        <taxon>rosids</taxon>
        <taxon>fabids</taxon>
        <taxon>Fabales</taxon>
        <taxon>Fabaceae</taxon>
        <taxon>Papilionoideae</taxon>
        <taxon>50 kb inversion clade</taxon>
        <taxon>NPAAA clade</taxon>
        <taxon>indigoferoid/millettioid clade</taxon>
        <taxon>Abreae</taxon>
        <taxon>Abrus</taxon>
    </lineage>
</organism>
<evidence type="ECO:0000313" key="2">
    <source>
        <dbReference type="RefSeq" id="XP_027338035.1"/>
    </source>
</evidence>
<name>A0A8B8K2T2_ABRPR</name>
<accession>A0A8B8K2T2</accession>
<proteinExistence type="predicted"/>
<dbReference type="Proteomes" id="UP000694853">
    <property type="component" value="Unplaced"/>
</dbReference>
<dbReference type="OrthoDB" id="1915143at2759"/>
<gene>
    <name evidence="2" type="primary">LOC113851963</name>
</gene>
<dbReference type="KEGG" id="aprc:113851963"/>
<dbReference type="AlphaFoldDB" id="A0A8B8K2T2"/>
<dbReference type="RefSeq" id="XP_027338035.1">
    <property type="nucleotide sequence ID" value="XM_027482234.1"/>
</dbReference>
<dbReference type="GeneID" id="113851963"/>
<reference evidence="2" key="2">
    <citation type="submission" date="2025-08" db="UniProtKB">
        <authorList>
            <consortium name="RefSeq"/>
        </authorList>
    </citation>
    <scope>IDENTIFICATION</scope>
    <source>
        <tissue evidence="2">Young leaves</tissue>
    </source>
</reference>
<keyword evidence="1" id="KW-1185">Reference proteome</keyword>
<sequence>MEPIFASISLEDASYLKQQLNIAEEFDKSLSHMFGIDRDMLGVVINNKTTQSSDERKRSHCDEESNKIDALGGKNDMERLDKVTPLFQRLLCALIEEDEGEESYHLSEAKNISRQCTSDDSHCGSCNQIDFEPKDRDRMDSEVESKVDLQIQKNCTLDRLSCDKSTTSNTSEAPDEVPRLHDEQYFAYFNHGLREEVRARVRSVHVANPLTRGKLMNVARAIDMELSGRSRGWIGKGDYRGGHYQVNKAVPMAVGKSGPR</sequence>
<evidence type="ECO:0000313" key="1">
    <source>
        <dbReference type="Proteomes" id="UP000694853"/>
    </source>
</evidence>
<dbReference type="PANTHER" id="PTHR31115:SF4">
    <property type="entry name" value="SPECTRIN BETA CHAIN, BRAIN"/>
    <property type="match status" value="1"/>
</dbReference>